<dbReference type="WBParaSite" id="ALUE_0000396601-mRNA-1">
    <property type="protein sequence ID" value="ALUE_0000396601-mRNA-1"/>
    <property type="gene ID" value="ALUE_0000396601"/>
</dbReference>
<reference evidence="2" key="1">
    <citation type="submission" date="2017-02" db="UniProtKB">
        <authorList>
            <consortium name="WormBaseParasite"/>
        </authorList>
    </citation>
    <scope>IDENTIFICATION</scope>
</reference>
<dbReference type="AlphaFoldDB" id="A0A0M3HPS8"/>
<accession>A0A0M3HPS8</accession>
<organism evidence="1 2">
    <name type="scientific">Ascaris lumbricoides</name>
    <name type="common">Giant roundworm</name>
    <dbReference type="NCBI Taxonomy" id="6252"/>
    <lineage>
        <taxon>Eukaryota</taxon>
        <taxon>Metazoa</taxon>
        <taxon>Ecdysozoa</taxon>
        <taxon>Nematoda</taxon>
        <taxon>Chromadorea</taxon>
        <taxon>Rhabditida</taxon>
        <taxon>Spirurina</taxon>
        <taxon>Ascaridomorpha</taxon>
        <taxon>Ascaridoidea</taxon>
        <taxon>Ascarididae</taxon>
        <taxon>Ascaris</taxon>
    </lineage>
</organism>
<name>A0A0M3HPS8_ASCLU</name>
<evidence type="ECO:0000313" key="1">
    <source>
        <dbReference type="Proteomes" id="UP000036681"/>
    </source>
</evidence>
<evidence type="ECO:0000313" key="2">
    <source>
        <dbReference type="WBParaSite" id="ALUE_0000396601-mRNA-1"/>
    </source>
</evidence>
<keyword evidence="1" id="KW-1185">Reference proteome</keyword>
<protein>
    <submittedName>
        <fullName evidence="2">Uncharacterized protein</fullName>
    </submittedName>
</protein>
<dbReference type="Proteomes" id="UP000036681">
    <property type="component" value="Unplaced"/>
</dbReference>
<sequence>MSGLTSSKRLCFQRAISRETWSTTKRDEKKFAVAKKGVERRMYGVIWIDRLSSEELRHEAGVKDVSSEIYAAK</sequence>
<proteinExistence type="predicted"/>